<dbReference type="GO" id="GO:0019236">
    <property type="term" value="P:response to pheromone"/>
    <property type="evidence" value="ECO:0007669"/>
    <property type="project" value="UniProtKB-KW"/>
</dbReference>
<dbReference type="InterPro" id="IPR011009">
    <property type="entry name" value="Kinase-like_dom_sf"/>
</dbReference>
<dbReference type="PROSITE" id="PS00107">
    <property type="entry name" value="PROTEIN_KINASE_ATP"/>
    <property type="match status" value="1"/>
</dbReference>
<dbReference type="GO" id="GO:0004674">
    <property type="term" value="F:protein serine/threonine kinase activity"/>
    <property type="evidence" value="ECO:0007669"/>
    <property type="project" value="UniProtKB-KW"/>
</dbReference>
<dbReference type="Gene3D" id="3.30.200.20">
    <property type="entry name" value="Phosphorylase Kinase, domain 1"/>
    <property type="match status" value="1"/>
</dbReference>
<dbReference type="GO" id="GO:0005524">
    <property type="term" value="F:ATP binding"/>
    <property type="evidence" value="ECO:0007669"/>
    <property type="project" value="UniProtKB-UniRule"/>
</dbReference>
<sequence>MQQSPDLRFASDEQQNHNLQQSRRLVKKAYRSSIIADAEAERQQSDNSSNSNNNSAPSPAASATNALYSENLHGQGSQSHRLSAVGLSATAAAAAPPSLLPPPSTTSQPIAGATRSPSHPSQHRRTSLSARTSDSNNPATSPTTHHSPTSYKHSPRTLVKHNLRNRDHNNNNSHNSNTASTRLSVTGKTSSDLLGQRFDSAAILSSLEAVAYDNSISANTPPALSHSVSAPPIPSIGLADPSIELSLSLEATGRRMDDITARQAAEASLSNSRQRYSDEAREVASKTRKKSGFTSLMNTLVGTPKRPAISAPENPVHVTHVGYDSSTGEFTGLPMEWQKTLQANGITEQEQRKNPQAIIDVVTFYNENNEKNSDDWTYHKFDNAHTDDSPTSVAPSPSALSPGPYGALGSPPISPRFPPFPKNNVESFENPRAPPPVPKAGMPSPMLNGNMLPMRAAPKPPPGAQPNMIPHRVAPPPPQSQQQYAVQDAPRQPTVAEIANGQRSRANTGPNGSYTPGLSSPQQYQQQQEQAMKAAQSALKQQSLERSQSQRQPQAQTQAQMQQLAPSTQAAIDPRLGPAPRPRQKPRSSVTNAEIIARLQHICNPADPTKRYRNLVKIGQGASGGVYTAFEVGTNKCVAIKQMNLEQQPKKDLIINEILVMKDSRHKNIVNFMDSFLVRGDLWVIMEYMEGGSLTDVVTFNMMSEGQISAVCRETLHGLQFLHSKGVIHRDIKSDNILLSMDGNIKLTDFGFCAQINESHMKRTTMVGTPYWMAPEVVTRKEYGRKIDIWSLGIMAIEMIEGEPPYLTESPLRALYLIATNGTPEIKDEQNLTPVFKDFLYFALKVDPEKRASAHDLLKHAFIQTAEPLATLAPLVKAARLARAEERRNKGPP</sequence>
<keyword evidence="10 13" id="KW-0067">ATP-binding</keyword>
<evidence type="ECO:0000259" key="15">
    <source>
        <dbReference type="PROSITE" id="PS50011"/>
    </source>
</evidence>
<feature type="compositionally biased region" description="Low complexity" evidence="14">
    <location>
        <begin position="47"/>
        <end position="66"/>
    </location>
</feature>
<evidence type="ECO:0000256" key="4">
    <source>
        <dbReference type="ARBA" id="ARBA00022490"/>
    </source>
</evidence>
<evidence type="ECO:0000256" key="9">
    <source>
        <dbReference type="ARBA" id="ARBA00022777"/>
    </source>
</evidence>
<feature type="compositionally biased region" description="Low complexity" evidence="14">
    <location>
        <begin position="522"/>
        <end position="565"/>
    </location>
</feature>
<evidence type="ECO:0000256" key="14">
    <source>
        <dbReference type="SAM" id="MobiDB-lite"/>
    </source>
</evidence>
<dbReference type="GO" id="GO:0030447">
    <property type="term" value="P:filamentous growth"/>
    <property type="evidence" value="ECO:0007669"/>
    <property type="project" value="UniProtKB-ARBA"/>
</dbReference>
<dbReference type="CDD" id="cd06614">
    <property type="entry name" value="STKc_PAK"/>
    <property type="match status" value="1"/>
</dbReference>
<keyword evidence="7" id="KW-0808">Transferase</keyword>
<feature type="compositionally biased region" description="Polar residues" evidence="14">
    <location>
        <begin position="389"/>
        <end position="399"/>
    </location>
</feature>
<dbReference type="SMART" id="SM00285">
    <property type="entry name" value="PBD"/>
    <property type="match status" value="1"/>
</dbReference>
<dbReference type="InterPro" id="IPR036936">
    <property type="entry name" value="CRIB_dom_sf"/>
</dbReference>
<feature type="region of interest" description="Disordered" evidence="14">
    <location>
        <begin position="95"/>
        <end position="184"/>
    </location>
</feature>
<feature type="compositionally biased region" description="Pro residues" evidence="14">
    <location>
        <begin position="412"/>
        <end position="421"/>
    </location>
</feature>
<evidence type="ECO:0000256" key="3">
    <source>
        <dbReference type="ARBA" id="ARBA00012513"/>
    </source>
</evidence>
<evidence type="ECO:0000259" key="16">
    <source>
        <dbReference type="PROSITE" id="PS50108"/>
    </source>
</evidence>
<dbReference type="Pfam" id="PF00786">
    <property type="entry name" value="PBD"/>
    <property type="match status" value="1"/>
</dbReference>
<dbReference type="PANTHER" id="PTHR45832:SF22">
    <property type="entry name" value="SERINE_THREONINE-PROTEIN KINASE SAMKA-RELATED"/>
    <property type="match status" value="1"/>
</dbReference>
<keyword evidence="18" id="KW-1185">Reference proteome</keyword>
<evidence type="ECO:0000256" key="6">
    <source>
        <dbReference type="ARBA" id="ARBA00022527"/>
    </source>
</evidence>
<dbReference type="PROSITE" id="PS00108">
    <property type="entry name" value="PROTEIN_KINASE_ST"/>
    <property type="match status" value="1"/>
</dbReference>
<evidence type="ECO:0000256" key="8">
    <source>
        <dbReference type="ARBA" id="ARBA00022741"/>
    </source>
</evidence>
<proteinExistence type="inferred from homology"/>
<feature type="compositionally biased region" description="Basic and acidic residues" evidence="14">
    <location>
        <begin position="275"/>
        <end position="285"/>
    </location>
</feature>
<dbReference type="InterPro" id="IPR000095">
    <property type="entry name" value="CRIB_dom"/>
</dbReference>
<organism evidence="17 18">
    <name type="scientific">Peltaster fructicola</name>
    <dbReference type="NCBI Taxonomy" id="286661"/>
    <lineage>
        <taxon>Eukaryota</taxon>
        <taxon>Fungi</taxon>
        <taxon>Dikarya</taxon>
        <taxon>Ascomycota</taxon>
        <taxon>Pezizomycotina</taxon>
        <taxon>Dothideomycetes</taxon>
        <taxon>Dothideomycetes incertae sedis</taxon>
        <taxon>Peltaster</taxon>
    </lineage>
</organism>
<accession>A0A6H0Y5N1</accession>
<feature type="region of interest" description="Disordered" evidence="14">
    <location>
        <begin position="371"/>
        <end position="589"/>
    </location>
</feature>
<comment type="similarity">
    <text evidence="2">Belongs to the protein kinase superfamily. STE Ser/Thr protein kinase family. STE20 subfamily.</text>
</comment>
<evidence type="ECO:0000256" key="1">
    <source>
        <dbReference type="ARBA" id="ARBA00004496"/>
    </source>
</evidence>
<feature type="compositionally biased region" description="Basic residues" evidence="14">
    <location>
        <begin position="153"/>
        <end position="163"/>
    </location>
</feature>
<dbReference type="PANTHER" id="PTHR45832">
    <property type="entry name" value="SERINE/THREONINE-PROTEIN KINASE SAMKA-RELATED-RELATED"/>
    <property type="match status" value="1"/>
</dbReference>
<dbReference type="Gene3D" id="3.90.810.10">
    <property type="entry name" value="CRIB domain"/>
    <property type="match status" value="1"/>
</dbReference>
<dbReference type="Pfam" id="PF00069">
    <property type="entry name" value="Pkinase"/>
    <property type="match status" value="1"/>
</dbReference>
<evidence type="ECO:0000256" key="11">
    <source>
        <dbReference type="ARBA" id="ARBA00047899"/>
    </source>
</evidence>
<dbReference type="AlphaFoldDB" id="A0A6H0Y5N1"/>
<evidence type="ECO:0000256" key="2">
    <source>
        <dbReference type="ARBA" id="ARBA00008874"/>
    </source>
</evidence>
<dbReference type="CDD" id="cd01093">
    <property type="entry name" value="CRIB_PAK_like"/>
    <property type="match status" value="1"/>
</dbReference>
<reference evidence="17 18" key="1">
    <citation type="journal article" date="2016" name="Sci. Rep.">
        <title>Peltaster fructicola genome reveals evolution from an invasive phytopathogen to an ectophytic parasite.</title>
        <authorList>
            <person name="Xu C."/>
            <person name="Chen H."/>
            <person name="Gleason M.L."/>
            <person name="Xu J.R."/>
            <person name="Liu H."/>
            <person name="Zhang R."/>
            <person name="Sun G."/>
        </authorList>
    </citation>
    <scope>NUCLEOTIDE SEQUENCE [LARGE SCALE GENOMIC DNA]</scope>
    <source>
        <strain evidence="17 18">LNHT1506</strain>
    </source>
</reference>
<evidence type="ECO:0000256" key="7">
    <source>
        <dbReference type="ARBA" id="ARBA00022679"/>
    </source>
</evidence>
<dbReference type="InterPro" id="IPR017441">
    <property type="entry name" value="Protein_kinase_ATP_BS"/>
</dbReference>
<feature type="compositionally biased region" description="Low complexity" evidence="14">
    <location>
        <begin position="138"/>
        <end position="152"/>
    </location>
</feature>
<keyword evidence="5" id="KW-0589">Pheromone response</keyword>
<comment type="catalytic activity">
    <reaction evidence="11">
        <text>L-threonyl-[protein] + ATP = O-phospho-L-threonyl-[protein] + ADP + H(+)</text>
        <dbReference type="Rhea" id="RHEA:46608"/>
        <dbReference type="Rhea" id="RHEA-COMP:11060"/>
        <dbReference type="Rhea" id="RHEA-COMP:11605"/>
        <dbReference type="ChEBI" id="CHEBI:15378"/>
        <dbReference type="ChEBI" id="CHEBI:30013"/>
        <dbReference type="ChEBI" id="CHEBI:30616"/>
        <dbReference type="ChEBI" id="CHEBI:61977"/>
        <dbReference type="ChEBI" id="CHEBI:456216"/>
        <dbReference type="EC" id="2.7.11.1"/>
    </reaction>
</comment>
<comment type="catalytic activity">
    <reaction evidence="12">
        <text>L-seryl-[protein] + ATP = O-phospho-L-seryl-[protein] + ADP + H(+)</text>
        <dbReference type="Rhea" id="RHEA:17989"/>
        <dbReference type="Rhea" id="RHEA-COMP:9863"/>
        <dbReference type="Rhea" id="RHEA-COMP:11604"/>
        <dbReference type="ChEBI" id="CHEBI:15378"/>
        <dbReference type="ChEBI" id="CHEBI:29999"/>
        <dbReference type="ChEBI" id="CHEBI:30616"/>
        <dbReference type="ChEBI" id="CHEBI:83421"/>
        <dbReference type="ChEBI" id="CHEBI:456216"/>
        <dbReference type="EC" id="2.7.11.1"/>
    </reaction>
</comment>
<keyword evidence="4" id="KW-0963">Cytoplasm</keyword>
<feature type="domain" description="CRIB" evidence="16">
    <location>
        <begin position="309"/>
        <end position="322"/>
    </location>
</feature>
<feature type="compositionally biased region" description="Basic and acidic residues" evidence="14">
    <location>
        <begin position="371"/>
        <end position="388"/>
    </location>
</feature>
<evidence type="ECO:0000256" key="13">
    <source>
        <dbReference type="PROSITE-ProRule" id="PRU10141"/>
    </source>
</evidence>
<dbReference type="PROSITE" id="PS50011">
    <property type="entry name" value="PROTEIN_KINASE_DOM"/>
    <property type="match status" value="1"/>
</dbReference>
<protein>
    <recommendedName>
        <fullName evidence="3">non-specific serine/threonine protein kinase</fullName>
        <ecNumber evidence="3">2.7.11.1</ecNumber>
    </recommendedName>
</protein>
<feature type="compositionally biased region" description="Low complexity" evidence="14">
    <location>
        <begin position="480"/>
        <end position="490"/>
    </location>
</feature>
<dbReference type="InterPro" id="IPR051931">
    <property type="entry name" value="PAK3-like"/>
</dbReference>
<dbReference type="EC" id="2.7.11.1" evidence="3"/>
<evidence type="ECO:0000256" key="12">
    <source>
        <dbReference type="ARBA" id="ARBA00048679"/>
    </source>
</evidence>
<feature type="binding site" evidence="13">
    <location>
        <position position="641"/>
    </location>
    <ligand>
        <name>ATP</name>
        <dbReference type="ChEBI" id="CHEBI:30616"/>
    </ligand>
</feature>
<gene>
    <name evidence="17" type="ORF">AMS68_007656</name>
</gene>
<evidence type="ECO:0000256" key="5">
    <source>
        <dbReference type="ARBA" id="ARBA00022507"/>
    </source>
</evidence>
<feature type="compositionally biased region" description="Polar residues" evidence="14">
    <location>
        <begin position="501"/>
        <end position="521"/>
    </location>
</feature>
<evidence type="ECO:0000313" key="18">
    <source>
        <dbReference type="Proteomes" id="UP000503462"/>
    </source>
</evidence>
<dbReference type="OrthoDB" id="248923at2759"/>
<dbReference type="InterPro" id="IPR033923">
    <property type="entry name" value="PAK_BD"/>
</dbReference>
<dbReference type="InterPro" id="IPR000719">
    <property type="entry name" value="Prot_kinase_dom"/>
</dbReference>
<feature type="region of interest" description="Disordered" evidence="14">
    <location>
        <begin position="263"/>
        <end position="290"/>
    </location>
</feature>
<comment type="subcellular location">
    <subcellularLocation>
        <location evidence="1">Cytoplasm</location>
    </subcellularLocation>
</comment>
<keyword evidence="6" id="KW-0723">Serine/threonine-protein kinase</keyword>
<dbReference type="EMBL" id="CP051143">
    <property type="protein sequence ID" value="QIX02139.1"/>
    <property type="molecule type" value="Genomic_DNA"/>
</dbReference>
<evidence type="ECO:0000256" key="10">
    <source>
        <dbReference type="ARBA" id="ARBA00022840"/>
    </source>
</evidence>
<dbReference type="SUPFAM" id="SSF56112">
    <property type="entry name" value="Protein kinase-like (PK-like)"/>
    <property type="match status" value="1"/>
</dbReference>
<feature type="compositionally biased region" description="Polar residues" evidence="14">
    <location>
        <begin position="127"/>
        <end position="137"/>
    </location>
</feature>
<feature type="region of interest" description="Disordered" evidence="14">
    <location>
        <begin position="1"/>
        <end position="68"/>
    </location>
</feature>
<dbReference type="SMART" id="SM00220">
    <property type="entry name" value="S_TKc"/>
    <property type="match status" value="1"/>
</dbReference>
<evidence type="ECO:0000313" key="17">
    <source>
        <dbReference type="EMBL" id="QIX02139.1"/>
    </source>
</evidence>
<feature type="domain" description="Protein kinase" evidence="15">
    <location>
        <begin position="612"/>
        <end position="863"/>
    </location>
</feature>
<keyword evidence="9" id="KW-0418">Kinase</keyword>
<dbReference type="Gene3D" id="1.10.510.10">
    <property type="entry name" value="Transferase(Phosphotransferase) domain 1"/>
    <property type="match status" value="1"/>
</dbReference>
<dbReference type="GO" id="GO:0005737">
    <property type="term" value="C:cytoplasm"/>
    <property type="evidence" value="ECO:0007669"/>
    <property type="project" value="UniProtKB-SubCell"/>
</dbReference>
<dbReference type="Proteomes" id="UP000503462">
    <property type="component" value="Chromosome 5"/>
</dbReference>
<dbReference type="FunFam" id="3.30.200.20:FF:000385">
    <property type="entry name" value="Non-specific serine/threonine protein kinase"/>
    <property type="match status" value="1"/>
</dbReference>
<dbReference type="InterPro" id="IPR008271">
    <property type="entry name" value="Ser/Thr_kinase_AS"/>
</dbReference>
<name>A0A6H0Y5N1_9PEZI</name>
<keyword evidence="8 13" id="KW-0547">Nucleotide-binding</keyword>
<dbReference type="PROSITE" id="PS50108">
    <property type="entry name" value="CRIB"/>
    <property type="match status" value="1"/>
</dbReference>
<dbReference type="FunFam" id="1.10.510.10:FF:000011">
    <property type="entry name" value="Non-specific serine/threonine protein kinase"/>
    <property type="match status" value="1"/>
</dbReference>